<keyword evidence="1" id="KW-0597">Phosphoprotein</keyword>
<dbReference type="InterPro" id="IPR008936">
    <property type="entry name" value="Rho_GTPase_activation_prot"/>
</dbReference>
<dbReference type="Gene3D" id="1.10.418.10">
    <property type="entry name" value="Calponin-like domain"/>
    <property type="match status" value="1"/>
</dbReference>
<dbReference type="SMART" id="SM00323">
    <property type="entry name" value="RasGAP"/>
    <property type="match status" value="1"/>
</dbReference>
<keyword evidence="3" id="KW-0112">Calmodulin-binding</keyword>
<dbReference type="PROSITE" id="PS50018">
    <property type="entry name" value="RAS_GTPASE_ACTIV_2"/>
    <property type="match status" value="1"/>
</dbReference>
<dbReference type="Ensembl" id="ENSCCRT00020081025.1">
    <property type="protein sequence ID" value="ENSCCRP00020073818.1"/>
    <property type="gene ID" value="ENSCCRG00020028573.1"/>
</dbReference>
<dbReference type="SUPFAM" id="SSF48350">
    <property type="entry name" value="GTPase activation domain, GAP"/>
    <property type="match status" value="1"/>
</dbReference>
<dbReference type="FunFam" id="1.10.506.10:FF:000004">
    <property type="entry name" value="IQ motif containing GTPase activating protein 1"/>
    <property type="match status" value="1"/>
</dbReference>
<feature type="domain" description="Calponin-homology (CH)" evidence="5">
    <location>
        <begin position="26"/>
        <end position="141"/>
    </location>
</feature>
<evidence type="ECO:0000259" key="5">
    <source>
        <dbReference type="PROSITE" id="PS50021"/>
    </source>
</evidence>
<dbReference type="PROSITE" id="PS50021">
    <property type="entry name" value="CH"/>
    <property type="match status" value="1"/>
</dbReference>
<dbReference type="SUPFAM" id="SSF143885">
    <property type="entry name" value="RGC domain-like"/>
    <property type="match status" value="1"/>
</dbReference>
<dbReference type="FunFam" id="1.10.418.10:FF:000013">
    <property type="entry name" value="IQ motif containing GTPase activating protein 1"/>
    <property type="match status" value="1"/>
</dbReference>
<dbReference type="Gene3D" id="1.10.506.10">
    <property type="entry name" value="GTPase Activation - p120gap, domain 1"/>
    <property type="match status" value="1"/>
</dbReference>
<name>A0A8C2PPG9_CYPCA</name>
<dbReference type="PROSITE" id="PS50096">
    <property type="entry name" value="IQ"/>
    <property type="match status" value="1"/>
</dbReference>
<dbReference type="InterPro" id="IPR036872">
    <property type="entry name" value="CH_dom_sf"/>
</dbReference>
<evidence type="ECO:0000313" key="7">
    <source>
        <dbReference type="Proteomes" id="UP000694701"/>
    </source>
</evidence>
<dbReference type="Pfam" id="PF03836">
    <property type="entry name" value="RasGAP_C"/>
    <property type="match status" value="1"/>
</dbReference>
<organism evidence="6 7">
    <name type="scientific">Cyprinus carpio</name>
    <name type="common">Common carp</name>
    <dbReference type="NCBI Taxonomy" id="7962"/>
    <lineage>
        <taxon>Eukaryota</taxon>
        <taxon>Metazoa</taxon>
        <taxon>Chordata</taxon>
        <taxon>Craniata</taxon>
        <taxon>Vertebrata</taxon>
        <taxon>Euteleostomi</taxon>
        <taxon>Actinopterygii</taxon>
        <taxon>Neopterygii</taxon>
        <taxon>Teleostei</taxon>
        <taxon>Ostariophysi</taxon>
        <taxon>Cypriniformes</taxon>
        <taxon>Cyprinidae</taxon>
        <taxon>Cyprininae</taxon>
        <taxon>Cyprinus</taxon>
    </lineage>
</organism>
<dbReference type="Proteomes" id="UP000694701">
    <property type="component" value="Unplaced"/>
</dbReference>
<proteinExistence type="predicted"/>
<dbReference type="InterPro" id="IPR001936">
    <property type="entry name" value="RasGAP_dom"/>
</dbReference>
<evidence type="ECO:0000313" key="6">
    <source>
        <dbReference type="Ensembl" id="ENSCCRP00020073818.1"/>
    </source>
</evidence>
<evidence type="ECO:0000256" key="2">
    <source>
        <dbReference type="ARBA" id="ARBA00022737"/>
    </source>
</evidence>
<dbReference type="GO" id="GO:0051015">
    <property type="term" value="F:actin filament binding"/>
    <property type="evidence" value="ECO:0007669"/>
    <property type="project" value="TreeGrafter"/>
</dbReference>
<reference evidence="6" key="1">
    <citation type="submission" date="2025-08" db="UniProtKB">
        <authorList>
            <consortium name="Ensembl"/>
        </authorList>
    </citation>
    <scope>IDENTIFICATION</scope>
</reference>
<feature type="domain" description="Ras-GAP" evidence="4">
    <location>
        <begin position="787"/>
        <end position="1003"/>
    </location>
</feature>
<dbReference type="PANTHER" id="PTHR14149">
    <property type="entry name" value="RAS GTPASE-ACTIVATING PROTEIN WITH IQ MOTIF"/>
    <property type="match status" value="1"/>
</dbReference>
<dbReference type="GO" id="GO:1903479">
    <property type="term" value="P:mitotic actomyosin contractile ring assembly actin filament organization"/>
    <property type="evidence" value="ECO:0007669"/>
    <property type="project" value="TreeGrafter"/>
</dbReference>
<evidence type="ECO:0000256" key="1">
    <source>
        <dbReference type="ARBA" id="ARBA00022553"/>
    </source>
</evidence>
<dbReference type="InterPro" id="IPR023152">
    <property type="entry name" value="RasGAP_CS"/>
</dbReference>
<dbReference type="GO" id="GO:0005096">
    <property type="term" value="F:GTPase activator activity"/>
    <property type="evidence" value="ECO:0007669"/>
    <property type="project" value="TreeGrafter"/>
</dbReference>
<dbReference type="Pfam" id="PF00616">
    <property type="entry name" value="RasGAP"/>
    <property type="match status" value="1"/>
</dbReference>
<dbReference type="PROSITE" id="PS00509">
    <property type="entry name" value="RAS_GTPASE_ACTIV_1"/>
    <property type="match status" value="1"/>
</dbReference>
<evidence type="ECO:0000256" key="3">
    <source>
        <dbReference type="ARBA" id="ARBA00022860"/>
    </source>
</evidence>
<dbReference type="InterPro" id="IPR000593">
    <property type="entry name" value="RasGAP_C"/>
</dbReference>
<dbReference type="SMART" id="SM00033">
    <property type="entry name" value="CH"/>
    <property type="match status" value="1"/>
</dbReference>
<dbReference type="SUPFAM" id="SSF47576">
    <property type="entry name" value="Calponin-homology domain, CH-domain"/>
    <property type="match status" value="1"/>
</dbReference>
<dbReference type="InterPro" id="IPR001715">
    <property type="entry name" value="CH_dom"/>
</dbReference>
<dbReference type="PANTHER" id="PTHR14149:SF10">
    <property type="entry name" value="RAS GTPASE-ACTIVATING-LIKE PROTEIN IQGAP3"/>
    <property type="match status" value="1"/>
</dbReference>
<keyword evidence="2" id="KW-0677">Repeat</keyword>
<dbReference type="GO" id="GO:0005516">
    <property type="term" value="F:calmodulin binding"/>
    <property type="evidence" value="ECO:0007669"/>
    <property type="project" value="UniProtKB-KW"/>
</dbReference>
<protein>
    <submittedName>
        <fullName evidence="6">IQ motif containing GTPase activating protein 3</fullName>
    </submittedName>
</protein>
<dbReference type="Pfam" id="PF00307">
    <property type="entry name" value="CH"/>
    <property type="match status" value="1"/>
</dbReference>
<evidence type="ECO:0000259" key="4">
    <source>
        <dbReference type="PROSITE" id="PS50018"/>
    </source>
</evidence>
<sequence length="1423" mass="162182">MLVSDERLTAEEMDEQRIQNVAYQYLCRLEEAKRWMEACLGEELPAPTELEEALRNGVYLAKLGHCFAPRVVPLKKIYDLDQQRYKASGLQFRHTDNINHWRSAMTEVGLPTIFHPETTDVYDKKNMPRAVYCIHALSLFLFRLGLAPQIHDLCGKVRFTEEEINNMKLELDKYGIQMPAFSKIGGILANELSVDEAAGKTHAFPLIITSAKHPSNNYMHYNTLKITREIKYKKELQEGVSVANEEAQRDRTCHVSLCVCAVQQAVCKINEAVRRGEARQTVRALMNPDAHLPDVYPFAAELYQRELAPLQRQCPQAELQQEELFVAVEMLSAVALVNQAVEVQDFGAFSATLVSPAAGLADIDDSLMQRYFEELCELKRRAGKALLSWNDLQTGLNSVNTAAHQEHEQILTIGLINQALSRSDPQKTLSALMLPSSGLQDVLPLNAGRYHDVLTRAKRHKAEVTPSLITAIQSNFVLKTQHKSKTGYQILDRKTWDFQTQIILIQRNLFIQLAPELTVCVCVCRPLQAVCSSVTAAHSRGVQWKASEPLVLQLQAHMRGFLLRQKLAERLHFLNTQLPAVITIQVTLNMHTQKFSFSCLFHNTHCFKMCLCGNEPVLNLCECGSVHSSAPPLSVVRKFAHLLEFGDSDIRQEGELQRLREDVVRSIRANRQLEADLDLMDLKIGLLVRNRVTLQEVVSHCKKLTKKNKEQLSDMMALDKHKGLKALSKEKRDKLEAYQHLFYLLQTQPLYLAQLIFLMPQNKSTRFMETVIFTLFNYGSDCREAFLLLQLFTAALRHEIRVKVDRPQEVVTGSPTVIKMLVSFYRHARGQNALKDVLGPSIRDMLQDRSLNIRTDPLEIYKSWINQTESQTGQKSGLPYEVSVEEALSHSEVQQRLSISITNLKNLTERVLHAIISNTHKLPYGLRYTAKVLRDALQEKFPQAGEDELYKIVGNLIYYRYMNPAIVAPDGFDVVEFGAGSALLPGQRRTLGSIARILQHSAALKHFHGDSAHLRALNEYITHTHSRFRKFLRAVCDVPEPEERFNIDEYSETLILNRPVIYISISELINTHRVSLLLEHQDCLCPDPSDPLQQLLQDLGSVPSVQDLIGEGQLNPSDPNAEQTLSKMEVSLTLTSKFDVFKSSDEKPDARGILTKQLIIDVIRTQPGDTLSEVLRVSASRDQEVQHGWMMHQRAQRDAQTPEKMKRNQSLIADGNLTLEEKKRKIQRNLRRLETIGALSPPDTHTQILQLIAKDIRHQRVYRQRRQAELVKLRETLNSLQCKSCFHSEQVDYYSQYIHTCLQNLTNSKVNGKKASDSKGKKKRATLSYTAARLHEKGVLLEIEDLPVTQFKNVIFDIVPGDEDGTFLVKARFMGVDMERFPLKYQDLLQLQYEEVAVMKMFDKAKVNVNLLIFLLNKKFFKK</sequence>
<accession>A0A8C2PPG9</accession>
<dbReference type="GO" id="GO:0005938">
    <property type="term" value="C:cell cortex"/>
    <property type="evidence" value="ECO:0007669"/>
    <property type="project" value="TreeGrafter"/>
</dbReference>